<evidence type="ECO:0000313" key="2">
    <source>
        <dbReference type="Proteomes" id="UP000002770"/>
    </source>
</evidence>
<sequence>MGTDANLAAAKFAQNAVRKKIKKKQHQRNRLVLFGDKLFCRVRWSKSYS</sequence>
<keyword evidence="2" id="KW-1185">Reference proteome</keyword>
<dbReference type="EMBL" id="JH413850">
    <property type="protein sequence ID" value="EHL28988.1"/>
    <property type="molecule type" value="Genomic_DNA"/>
</dbReference>
<protein>
    <submittedName>
        <fullName evidence="1">Uncharacterized protein</fullName>
    </submittedName>
</protein>
<accession>G9EUI8</accession>
<gene>
    <name evidence="1" type="ORF">LDG_8983</name>
</gene>
<proteinExistence type="predicted"/>
<dbReference type="HOGENOM" id="CLU_3137182_0_0_6"/>
<reference evidence="1 2" key="1">
    <citation type="journal article" date="2011" name="BMC Genomics">
        <title>Insight into cross-talk between intra-amoebal pathogens.</title>
        <authorList>
            <person name="Gimenez G."/>
            <person name="Bertelli C."/>
            <person name="Moliner C."/>
            <person name="Robert C."/>
            <person name="Raoult D."/>
            <person name="Fournier P.E."/>
            <person name="Greub G."/>
        </authorList>
    </citation>
    <scope>NUCLEOTIDE SEQUENCE [LARGE SCALE GENOMIC DNA]</scope>
    <source>
        <strain evidence="1 2">LLAP12</strain>
    </source>
</reference>
<dbReference type="InParanoid" id="G9EUI8"/>
<organism evidence="1 2">
    <name type="scientific">Legionella drancourtii LLAP12</name>
    <dbReference type="NCBI Taxonomy" id="658187"/>
    <lineage>
        <taxon>Bacteria</taxon>
        <taxon>Pseudomonadati</taxon>
        <taxon>Pseudomonadota</taxon>
        <taxon>Gammaproteobacteria</taxon>
        <taxon>Legionellales</taxon>
        <taxon>Legionellaceae</taxon>
        <taxon>Legionella</taxon>
    </lineage>
</organism>
<name>G9EUI8_9GAMM</name>
<evidence type="ECO:0000313" key="1">
    <source>
        <dbReference type="EMBL" id="EHL28988.1"/>
    </source>
</evidence>
<dbReference type="AlphaFoldDB" id="G9EUI8"/>
<dbReference type="Proteomes" id="UP000002770">
    <property type="component" value="Unassembled WGS sequence"/>
</dbReference>